<protein>
    <recommendedName>
        <fullName evidence="4">Antifreeze protein</fullName>
    </recommendedName>
</protein>
<feature type="signal peptide" evidence="1">
    <location>
        <begin position="1"/>
        <end position="22"/>
    </location>
</feature>
<reference evidence="3" key="1">
    <citation type="submission" date="2024-06" db="EMBL/GenBank/DDBJ databases">
        <title>Multi-omics analyses provide insights into the biosynthesis of the anticancer antibiotic pleurotin in Hohenbuehelia grisea.</title>
        <authorList>
            <person name="Weaver J.A."/>
            <person name="Alberti F."/>
        </authorList>
    </citation>
    <scope>NUCLEOTIDE SEQUENCE [LARGE SCALE GENOMIC DNA]</scope>
    <source>
        <strain evidence="3">T-177</strain>
    </source>
</reference>
<dbReference type="EMBL" id="JASNQZ010000004">
    <property type="protein sequence ID" value="KAL0958548.1"/>
    <property type="molecule type" value="Genomic_DNA"/>
</dbReference>
<accession>A0ABR3JRQ9</accession>
<evidence type="ECO:0000313" key="3">
    <source>
        <dbReference type="Proteomes" id="UP001556367"/>
    </source>
</evidence>
<evidence type="ECO:0000313" key="2">
    <source>
        <dbReference type="EMBL" id="KAL0958548.1"/>
    </source>
</evidence>
<keyword evidence="3" id="KW-1185">Reference proteome</keyword>
<evidence type="ECO:0000256" key="1">
    <source>
        <dbReference type="SAM" id="SignalP"/>
    </source>
</evidence>
<dbReference type="Proteomes" id="UP001556367">
    <property type="component" value="Unassembled WGS sequence"/>
</dbReference>
<comment type="caution">
    <text evidence="2">The sequence shown here is derived from an EMBL/GenBank/DDBJ whole genome shotgun (WGS) entry which is preliminary data.</text>
</comment>
<evidence type="ECO:0008006" key="4">
    <source>
        <dbReference type="Google" id="ProtNLM"/>
    </source>
</evidence>
<organism evidence="2 3">
    <name type="scientific">Hohenbuehelia grisea</name>
    <dbReference type="NCBI Taxonomy" id="104357"/>
    <lineage>
        <taxon>Eukaryota</taxon>
        <taxon>Fungi</taxon>
        <taxon>Dikarya</taxon>
        <taxon>Basidiomycota</taxon>
        <taxon>Agaricomycotina</taxon>
        <taxon>Agaricomycetes</taxon>
        <taxon>Agaricomycetidae</taxon>
        <taxon>Agaricales</taxon>
        <taxon>Pleurotineae</taxon>
        <taxon>Pleurotaceae</taxon>
        <taxon>Hohenbuehelia</taxon>
    </lineage>
</organism>
<sequence length="145" mass="14254">MARILAATIAFFLICLAVLVDAAPLQTRQIGNIQCNVARLKIVGALAASGRNIKKIGTADVAAAGAASTASAGIQSANAGVAKIAAAIVTGQKAPAAARDQVEKGLTDAQTALQGLDSTDPAVASSISSVSKAISAGQDVVANCK</sequence>
<name>A0ABR3JRQ9_9AGAR</name>
<keyword evidence="1" id="KW-0732">Signal</keyword>
<gene>
    <name evidence="2" type="ORF">HGRIS_000688</name>
</gene>
<feature type="chain" id="PRO_5046655943" description="Antifreeze protein" evidence="1">
    <location>
        <begin position="23"/>
        <end position="145"/>
    </location>
</feature>
<proteinExistence type="predicted"/>